<evidence type="ECO:0000259" key="1">
    <source>
        <dbReference type="PROSITE" id="PS50878"/>
    </source>
</evidence>
<keyword evidence="3" id="KW-1185">Reference proteome</keyword>
<keyword evidence="2" id="KW-0808">Transferase</keyword>
<dbReference type="Pfam" id="PF00078">
    <property type="entry name" value="RVT_1"/>
    <property type="match status" value="1"/>
</dbReference>
<accession>A0A2B4SQ82</accession>
<dbReference type="InterPro" id="IPR000477">
    <property type="entry name" value="RT_dom"/>
</dbReference>
<evidence type="ECO:0000313" key="2">
    <source>
        <dbReference type="EMBL" id="PFX31269.1"/>
    </source>
</evidence>
<dbReference type="EMBL" id="LSMT01000038">
    <property type="protein sequence ID" value="PFX31269.1"/>
    <property type="molecule type" value="Genomic_DNA"/>
</dbReference>
<dbReference type="InterPro" id="IPR043502">
    <property type="entry name" value="DNA/RNA_pol_sf"/>
</dbReference>
<name>A0A2B4SQ82_STYPI</name>
<dbReference type="PANTHER" id="PTHR47510:SF3">
    <property type="entry name" value="ENDO_EXONUCLEASE_PHOSPHATASE DOMAIN-CONTAINING PROTEIN"/>
    <property type="match status" value="1"/>
</dbReference>
<evidence type="ECO:0000313" key="3">
    <source>
        <dbReference type="Proteomes" id="UP000225706"/>
    </source>
</evidence>
<proteinExistence type="predicted"/>
<keyword evidence="2" id="KW-0548">Nucleotidyltransferase</keyword>
<feature type="domain" description="Reverse transcriptase" evidence="1">
    <location>
        <begin position="253"/>
        <end position="506"/>
    </location>
</feature>
<keyword evidence="2" id="KW-0695">RNA-directed DNA polymerase</keyword>
<comment type="caution">
    <text evidence="2">The sequence shown here is derived from an EMBL/GenBank/DDBJ whole genome shotgun (WGS) entry which is preliminary data.</text>
</comment>
<dbReference type="AlphaFoldDB" id="A0A2B4SQ82"/>
<gene>
    <name evidence="2" type="primary">jockey\pol</name>
    <name evidence="2" type="ORF">AWC38_SpisGene3891</name>
</gene>
<organism evidence="2 3">
    <name type="scientific">Stylophora pistillata</name>
    <name type="common">Smooth cauliflower coral</name>
    <dbReference type="NCBI Taxonomy" id="50429"/>
    <lineage>
        <taxon>Eukaryota</taxon>
        <taxon>Metazoa</taxon>
        <taxon>Cnidaria</taxon>
        <taxon>Anthozoa</taxon>
        <taxon>Hexacorallia</taxon>
        <taxon>Scleractinia</taxon>
        <taxon>Astrocoeniina</taxon>
        <taxon>Pocilloporidae</taxon>
        <taxon>Stylophora</taxon>
    </lineage>
</organism>
<dbReference type="PANTHER" id="PTHR47510">
    <property type="entry name" value="REVERSE TRANSCRIPTASE DOMAIN-CONTAINING PROTEIN"/>
    <property type="match status" value="1"/>
</dbReference>
<reference evidence="3" key="1">
    <citation type="journal article" date="2017" name="bioRxiv">
        <title>Comparative analysis of the genomes of Stylophora pistillata and Acropora digitifera provides evidence for extensive differences between species of corals.</title>
        <authorList>
            <person name="Voolstra C.R."/>
            <person name="Li Y."/>
            <person name="Liew Y.J."/>
            <person name="Baumgarten S."/>
            <person name="Zoccola D."/>
            <person name="Flot J.-F."/>
            <person name="Tambutte S."/>
            <person name="Allemand D."/>
            <person name="Aranda M."/>
        </authorList>
    </citation>
    <scope>NUCLEOTIDE SEQUENCE [LARGE SCALE GENOMIC DNA]</scope>
</reference>
<dbReference type="SUPFAM" id="SSF56672">
    <property type="entry name" value="DNA/RNA polymerases"/>
    <property type="match status" value="1"/>
</dbReference>
<dbReference type="PROSITE" id="PS50878">
    <property type="entry name" value="RT_POL"/>
    <property type="match status" value="1"/>
</dbReference>
<protein>
    <submittedName>
        <fullName evidence="2">RNA-directed DNA polymerase from mobile element jockey</fullName>
    </submittedName>
</protein>
<dbReference type="OrthoDB" id="5987713at2759"/>
<dbReference type="CDD" id="cd01650">
    <property type="entry name" value="RT_nLTR_like"/>
    <property type="match status" value="1"/>
</dbReference>
<sequence>MIITGDMNLDRLKSENKSGKLLRDLEEIYELECMFDQATRVTRTSQTLLDVILTNKADLFSCSGAVDLGLRDHHMVYGFLTERIKRHTAKIIIFRSTKSLDIEEFKKDLGDCEWLLNNELASAEEKYSNWSEVLNKVMDKHMPIKSMRIREKDFPFMTTEWKAPIRMKRRGAKKYHKNKTKDNLDLMKKMAQQRHSPEEDSHPRLLAISVQETLLSLKNLNPNKAAGFDMIPRHILKIAADELAGPLTEIFNQCFLEKYWPSTCKKGEWIPVLKREDLLEKSNYRPITILTVVNQVFEQLLSKQISKFFEPIFDPFMSAYRKLHSCETTLVRLVEDWKQAIDTGKTEGVLSTDMSKAFDTMHPTLLLAKWQAYGFSKESLTLLCSFFTDRKGGAKLGAVISDWKPINMGCHQGSNFGPLSWNIYQNDLVYLDRSASLSMYADDHQLYYAHSNINFLMERIKYEEEQMSAWYKENHLVDNLNKYQAMIMGSKHKPSQLTLDINGHLINITEGLKLLGVTADKDPHFSEHISTICKKATVITHWMRQDNNIEILRNLYLKES</sequence>
<dbReference type="GO" id="GO:0003964">
    <property type="term" value="F:RNA-directed DNA polymerase activity"/>
    <property type="evidence" value="ECO:0007669"/>
    <property type="project" value="UniProtKB-KW"/>
</dbReference>
<dbReference type="Proteomes" id="UP000225706">
    <property type="component" value="Unassembled WGS sequence"/>
</dbReference>